<dbReference type="EMBL" id="ADCP02000001">
    <property type="protein sequence ID" value="EFV42620.2"/>
    <property type="molecule type" value="Genomic_DNA"/>
</dbReference>
<gene>
    <name evidence="6" type="ORF">HMPREF0179_03613</name>
</gene>
<proteinExistence type="predicted"/>
<evidence type="ECO:0000256" key="1">
    <source>
        <dbReference type="ARBA" id="ARBA00023015"/>
    </source>
</evidence>
<feature type="DNA-binding region" description="H-T-H motif" evidence="4">
    <location>
        <begin position="29"/>
        <end position="48"/>
    </location>
</feature>
<evidence type="ECO:0000256" key="2">
    <source>
        <dbReference type="ARBA" id="ARBA00023125"/>
    </source>
</evidence>
<protein>
    <recommendedName>
        <fullName evidence="5">HTH tetR-type domain-containing protein</fullName>
    </recommendedName>
</protein>
<dbReference type="Gene3D" id="1.10.10.60">
    <property type="entry name" value="Homeodomain-like"/>
    <property type="match status" value="1"/>
</dbReference>
<dbReference type="InterPro" id="IPR001647">
    <property type="entry name" value="HTH_TetR"/>
</dbReference>
<dbReference type="STRING" id="563192.HMPREF0179_03613"/>
<dbReference type="AlphaFoldDB" id="E5YBN9"/>
<evidence type="ECO:0000313" key="7">
    <source>
        <dbReference type="Proteomes" id="UP000006034"/>
    </source>
</evidence>
<keyword evidence="2 4" id="KW-0238">DNA-binding</keyword>
<reference evidence="6 7" key="2">
    <citation type="submission" date="2013-04" db="EMBL/GenBank/DDBJ databases">
        <title>The Genome Sequence of Bilophila wadsworthia 3_1_6.</title>
        <authorList>
            <consortium name="The Broad Institute Genomics Platform"/>
            <person name="Earl A."/>
            <person name="Ward D."/>
            <person name="Feldgarden M."/>
            <person name="Gevers D."/>
            <person name="Sibley C."/>
            <person name="Strauss J."/>
            <person name="Allen-Vercoe E."/>
            <person name="Walker B."/>
            <person name="Young S."/>
            <person name="Zeng Q."/>
            <person name="Gargeya S."/>
            <person name="Fitzgerald M."/>
            <person name="Haas B."/>
            <person name="Abouelleil A."/>
            <person name="Allen A.W."/>
            <person name="Alvarado L."/>
            <person name="Arachchi H.M."/>
            <person name="Berlin A.M."/>
            <person name="Chapman S.B."/>
            <person name="Gainer-Dewar J."/>
            <person name="Goldberg J."/>
            <person name="Griggs A."/>
            <person name="Gujja S."/>
            <person name="Hansen M."/>
            <person name="Howarth C."/>
            <person name="Imamovic A."/>
            <person name="Ireland A."/>
            <person name="Larimer J."/>
            <person name="McCowan C."/>
            <person name="Murphy C."/>
            <person name="Pearson M."/>
            <person name="Poon T.W."/>
            <person name="Priest M."/>
            <person name="Roberts A."/>
            <person name="Saif S."/>
            <person name="Shea T."/>
            <person name="Sisk P."/>
            <person name="Sykes S."/>
            <person name="Wortman J."/>
            <person name="Nusbaum C."/>
            <person name="Birren B."/>
        </authorList>
    </citation>
    <scope>NUCLEOTIDE SEQUENCE [LARGE SCALE GENOMIC DNA]</scope>
    <source>
        <strain evidence="6 7">3_1_6</strain>
    </source>
</reference>
<evidence type="ECO:0000256" key="3">
    <source>
        <dbReference type="ARBA" id="ARBA00023163"/>
    </source>
</evidence>
<dbReference type="Pfam" id="PF00440">
    <property type="entry name" value="TetR_N"/>
    <property type="match status" value="1"/>
</dbReference>
<accession>E5YBN9</accession>
<dbReference type="Proteomes" id="UP000006034">
    <property type="component" value="Unassembled WGS sequence"/>
</dbReference>
<dbReference type="SUPFAM" id="SSF46689">
    <property type="entry name" value="Homeodomain-like"/>
    <property type="match status" value="1"/>
</dbReference>
<dbReference type="eggNOG" id="COG1309">
    <property type="taxonomic scope" value="Bacteria"/>
</dbReference>
<dbReference type="HOGENOM" id="CLU_069356_28_0_7"/>
<dbReference type="InterPro" id="IPR011075">
    <property type="entry name" value="TetR_C"/>
</dbReference>
<dbReference type="Pfam" id="PF16925">
    <property type="entry name" value="TetR_C_13"/>
    <property type="match status" value="1"/>
</dbReference>
<dbReference type="Gene3D" id="1.10.357.10">
    <property type="entry name" value="Tetracycline Repressor, domain 2"/>
    <property type="match status" value="1"/>
</dbReference>
<reference evidence="6 7" key="1">
    <citation type="submission" date="2010-10" db="EMBL/GenBank/DDBJ databases">
        <authorList>
            <consortium name="The Broad Institute Genome Sequencing Platform"/>
            <person name="Ward D."/>
            <person name="Earl A."/>
            <person name="Feldgarden M."/>
            <person name="Young S.K."/>
            <person name="Gargeya S."/>
            <person name="Zeng Q."/>
            <person name="Alvarado L."/>
            <person name="Berlin A."/>
            <person name="Bochicchio J."/>
            <person name="Chapman S.B."/>
            <person name="Chen Z."/>
            <person name="Freedman E."/>
            <person name="Gellesch M."/>
            <person name="Goldberg J."/>
            <person name="Griggs A."/>
            <person name="Gujja S."/>
            <person name="Heilman E."/>
            <person name="Heiman D."/>
            <person name="Howarth C."/>
            <person name="Mehta T."/>
            <person name="Neiman D."/>
            <person name="Pearson M."/>
            <person name="Roberts A."/>
            <person name="Saif S."/>
            <person name="Shea T."/>
            <person name="Shenoy N."/>
            <person name="Sisk P."/>
            <person name="Stolte C."/>
            <person name="Sykes S."/>
            <person name="White J."/>
            <person name="Yandava C."/>
            <person name="Allen-Vercoe E."/>
            <person name="Sibley C."/>
            <person name="Ambrose C.E."/>
            <person name="Strauss J."/>
            <person name="Daigneault M."/>
            <person name="Haas B."/>
            <person name="Nusbaum C."/>
            <person name="Birren B."/>
        </authorList>
    </citation>
    <scope>NUCLEOTIDE SEQUENCE [LARGE SCALE GENOMIC DNA]</scope>
    <source>
        <strain evidence="6 7">3_1_6</strain>
    </source>
</reference>
<keyword evidence="3" id="KW-0804">Transcription</keyword>
<dbReference type="PROSITE" id="PS50977">
    <property type="entry name" value="HTH_TETR_2"/>
    <property type="match status" value="1"/>
</dbReference>
<evidence type="ECO:0000313" key="6">
    <source>
        <dbReference type="EMBL" id="EFV42620.2"/>
    </source>
</evidence>
<feature type="domain" description="HTH tetR-type" evidence="5">
    <location>
        <begin position="6"/>
        <end position="66"/>
    </location>
</feature>
<dbReference type="InterPro" id="IPR036271">
    <property type="entry name" value="Tet_transcr_reg_TetR-rel_C_sf"/>
</dbReference>
<dbReference type="PANTHER" id="PTHR47506">
    <property type="entry name" value="TRANSCRIPTIONAL REGULATORY PROTEIN"/>
    <property type="match status" value="1"/>
</dbReference>
<dbReference type="InterPro" id="IPR009057">
    <property type="entry name" value="Homeodomain-like_sf"/>
</dbReference>
<dbReference type="PANTHER" id="PTHR47506:SF1">
    <property type="entry name" value="HTH-TYPE TRANSCRIPTIONAL REGULATOR YJDC"/>
    <property type="match status" value="1"/>
</dbReference>
<organism evidence="6 7">
    <name type="scientific">Bilophila wadsworthia (strain 3_1_6)</name>
    <dbReference type="NCBI Taxonomy" id="563192"/>
    <lineage>
        <taxon>Bacteria</taxon>
        <taxon>Pseudomonadati</taxon>
        <taxon>Thermodesulfobacteriota</taxon>
        <taxon>Desulfovibrionia</taxon>
        <taxon>Desulfovibrionales</taxon>
        <taxon>Desulfovibrionaceae</taxon>
        <taxon>Bilophila</taxon>
    </lineage>
</organism>
<dbReference type="SUPFAM" id="SSF48498">
    <property type="entry name" value="Tetracyclin repressor-like, C-terminal domain"/>
    <property type="match status" value="1"/>
</dbReference>
<evidence type="ECO:0000256" key="4">
    <source>
        <dbReference type="PROSITE-ProRule" id="PRU00335"/>
    </source>
</evidence>
<sequence>MGRPPSYDHTMLLREIIDCLWERGYAATPISVIVQETGVNAASLYARFGSKKGIMLAALDLYAKETIDALEALLAATQPGAGQVRAILEHAMGSFEDPRARGCFLVNTVTNISTDTPDFAMAVADYMGQIRGRIKDALKRAPGLRPEVTPEDAALYVQVQVWGLKVMARMRPDKAAGKVVVRQTLTALFTDEAVASLEA</sequence>
<keyword evidence="1" id="KW-0805">Transcription regulation</keyword>
<dbReference type="GO" id="GO:0003677">
    <property type="term" value="F:DNA binding"/>
    <property type="evidence" value="ECO:0007669"/>
    <property type="project" value="UniProtKB-UniRule"/>
</dbReference>
<comment type="caution">
    <text evidence="6">The sequence shown here is derived from an EMBL/GenBank/DDBJ whole genome shotgun (WGS) entry which is preliminary data.</text>
</comment>
<keyword evidence="7" id="KW-1185">Reference proteome</keyword>
<dbReference type="OrthoDB" id="270177at2"/>
<evidence type="ECO:0000259" key="5">
    <source>
        <dbReference type="PROSITE" id="PS50977"/>
    </source>
</evidence>
<name>E5YBN9_BILW3</name>